<keyword evidence="4" id="KW-1185">Reference proteome</keyword>
<dbReference type="EMBL" id="LWHJ01000029">
    <property type="protein sequence ID" value="OAQ38748.1"/>
    <property type="molecule type" value="Genomic_DNA"/>
</dbReference>
<organism evidence="3 4">
    <name type="scientific">Pedobacter psychrophilus</name>
    <dbReference type="NCBI Taxonomy" id="1826909"/>
    <lineage>
        <taxon>Bacteria</taxon>
        <taxon>Pseudomonadati</taxon>
        <taxon>Bacteroidota</taxon>
        <taxon>Sphingobacteriia</taxon>
        <taxon>Sphingobacteriales</taxon>
        <taxon>Sphingobacteriaceae</taxon>
        <taxon>Pedobacter</taxon>
    </lineage>
</organism>
<proteinExistence type="predicted"/>
<sequence length="195" mass="20849">MKKIVLSIVAITGLFFAFKPAANVYTVDVSKSKIEWIGKKITGQHTGEIKLADGTLSANGSKLVGGAFNIDMSTMTCTDLDATNGGKLLGHLKSPDFFSVEKNPTSNFQITNVTAIDANKVNITGNLTIKGINNKITFPASVQQKGSFIVAVASGVKVDRTKYDIKYGSKNFIAGIGDKAIDDEFELNINLVAKK</sequence>
<dbReference type="PANTHER" id="PTHR34406:SF1">
    <property type="entry name" value="PROTEIN YCEI"/>
    <property type="match status" value="1"/>
</dbReference>
<dbReference type="SUPFAM" id="SSF101874">
    <property type="entry name" value="YceI-like"/>
    <property type="match status" value="1"/>
</dbReference>
<dbReference type="RefSeq" id="WP_068822901.1">
    <property type="nucleotide sequence ID" value="NZ_LWHJ01000029.1"/>
</dbReference>
<reference evidence="3 4" key="1">
    <citation type="submission" date="2016-04" db="EMBL/GenBank/DDBJ databases">
        <authorList>
            <person name="Evans L.H."/>
            <person name="Alamgir A."/>
            <person name="Owens N."/>
            <person name="Weber N.D."/>
            <person name="Virtaneva K."/>
            <person name="Barbian K."/>
            <person name="Babar A."/>
            <person name="Rosenke K."/>
        </authorList>
    </citation>
    <scope>NUCLEOTIDE SEQUENCE [LARGE SCALE GENOMIC DNA]</scope>
    <source>
        <strain evidence="3 4">CCM 8644</strain>
    </source>
</reference>
<protein>
    <submittedName>
        <fullName evidence="3">Lipid-binding protein</fullName>
    </submittedName>
</protein>
<accession>A0A179DCP4</accession>
<reference evidence="3 4" key="2">
    <citation type="submission" date="2016-06" db="EMBL/GenBank/DDBJ databases">
        <title>Pedobacter psychrophilus sp. nov., isolated from Antarctic fragmentary rock.</title>
        <authorList>
            <person name="Svec P."/>
        </authorList>
    </citation>
    <scope>NUCLEOTIDE SEQUENCE [LARGE SCALE GENOMIC DNA]</scope>
    <source>
        <strain evidence="3 4">CCM 8644</strain>
    </source>
</reference>
<dbReference type="InterPro" id="IPR036761">
    <property type="entry name" value="TTHA0802/YceI-like_sf"/>
</dbReference>
<dbReference type="OrthoDB" id="951410at2"/>
<dbReference type="AlphaFoldDB" id="A0A179DCP4"/>
<evidence type="ECO:0000313" key="4">
    <source>
        <dbReference type="Proteomes" id="UP000078459"/>
    </source>
</evidence>
<dbReference type="Proteomes" id="UP000078459">
    <property type="component" value="Unassembled WGS sequence"/>
</dbReference>
<evidence type="ECO:0000259" key="2">
    <source>
        <dbReference type="SMART" id="SM00867"/>
    </source>
</evidence>
<evidence type="ECO:0000313" key="3">
    <source>
        <dbReference type="EMBL" id="OAQ38748.1"/>
    </source>
</evidence>
<feature type="chain" id="PRO_5008100338" evidence="1">
    <location>
        <begin position="22"/>
        <end position="195"/>
    </location>
</feature>
<dbReference type="SMART" id="SM00867">
    <property type="entry name" value="YceI"/>
    <property type="match status" value="1"/>
</dbReference>
<name>A0A179DCP4_9SPHI</name>
<feature type="domain" description="Lipid/polyisoprenoid-binding YceI-like" evidence="2">
    <location>
        <begin position="24"/>
        <end position="194"/>
    </location>
</feature>
<gene>
    <name evidence="3" type="ORF">A5893_11910</name>
</gene>
<dbReference type="InterPro" id="IPR007372">
    <property type="entry name" value="Lipid/polyisoprenoid-bd_YceI"/>
</dbReference>
<dbReference type="PANTHER" id="PTHR34406">
    <property type="entry name" value="PROTEIN YCEI"/>
    <property type="match status" value="1"/>
</dbReference>
<dbReference type="STRING" id="1826909.A5893_11910"/>
<feature type="signal peptide" evidence="1">
    <location>
        <begin position="1"/>
        <end position="21"/>
    </location>
</feature>
<dbReference type="Pfam" id="PF04264">
    <property type="entry name" value="YceI"/>
    <property type="match status" value="1"/>
</dbReference>
<comment type="caution">
    <text evidence="3">The sequence shown here is derived from an EMBL/GenBank/DDBJ whole genome shotgun (WGS) entry which is preliminary data.</text>
</comment>
<dbReference type="Gene3D" id="2.40.128.110">
    <property type="entry name" value="Lipid/polyisoprenoid-binding, YceI-like"/>
    <property type="match status" value="1"/>
</dbReference>
<keyword evidence="1" id="KW-0732">Signal</keyword>
<evidence type="ECO:0000256" key="1">
    <source>
        <dbReference type="SAM" id="SignalP"/>
    </source>
</evidence>